<sequence length="246" mass="27334">MPFGLKSAQATYQRCVQNCLHNQIGRNVHAYVDDIVVKSRKKETLIDDSKETFDNLRVYKMMLNPAKCVCGVLVGKLLGFLVSNRGIEANPEKIKAITSLAKPACVNDVQRLAGRIAALSRFISRLGEKAIPLYQMMKKTYNFVWSDAANAAFEDLKKQLAEPPVLAAPVDKEPLLLYVAANARAVSVAIVVERKEAAEYEALLHGLRMAKEMNLSWVRCFGDSDLVAQQVSGTWDSKDPLMAAYR</sequence>
<dbReference type="GO" id="GO:0004523">
    <property type="term" value="F:RNA-DNA hybrid ribonuclease activity"/>
    <property type="evidence" value="ECO:0007669"/>
    <property type="project" value="InterPro"/>
</dbReference>
<reference evidence="3 4" key="1">
    <citation type="submission" date="2018-05" db="EMBL/GenBank/DDBJ databases">
        <authorList>
            <person name="Thind KAUR A."/>
        </authorList>
    </citation>
    <scope>NUCLEOTIDE SEQUENCE [LARGE SCALE GENOMIC DNA]</scope>
</reference>
<protein>
    <submittedName>
        <fullName evidence="3">Uncharacterized protein</fullName>
    </submittedName>
</protein>
<accession>A0A7H4LGS6</accession>
<dbReference type="InterPro" id="IPR000477">
    <property type="entry name" value="RT_dom"/>
</dbReference>
<evidence type="ECO:0000259" key="1">
    <source>
        <dbReference type="Pfam" id="PF00078"/>
    </source>
</evidence>
<feature type="domain" description="RNase H type-1" evidence="2">
    <location>
        <begin position="195"/>
        <end position="241"/>
    </location>
</feature>
<dbReference type="InterPro" id="IPR043502">
    <property type="entry name" value="DNA/RNA_pol_sf"/>
</dbReference>
<dbReference type="InterPro" id="IPR051320">
    <property type="entry name" value="Viral_Replic_Matur_Polypro"/>
</dbReference>
<name>A0A7H4LGS6_WHEAT</name>
<evidence type="ECO:0000259" key="2">
    <source>
        <dbReference type="Pfam" id="PF13456"/>
    </source>
</evidence>
<dbReference type="SUPFAM" id="SSF56672">
    <property type="entry name" value="DNA/RNA polymerases"/>
    <property type="match status" value="1"/>
</dbReference>
<evidence type="ECO:0000313" key="3">
    <source>
        <dbReference type="EMBL" id="SPT17814.1"/>
    </source>
</evidence>
<dbReference type="Gene3D" id="3.30.420.10">
    <property type="entry name" value="Ribonuclease H-like superfamily/Ribonuclease H"/>
    <property type="match status" value="1"/>
</dbReference>
<organism evidence="3 4">
    <name type="scientific">Triticum aestivum</name>
    <name type="common">Wheat</name>
    <dbReference type="NCBI Taxonomy" id="4565"/>
    <lineage>
        <taxon>Eukaryota</taxon>
        <taxon>Viridiplantae</taxon>
        <taxon>Streptophyta</taxon>
        <taxon>Embryophyta</taxon>
        <taxon>Tracheophyta</taxon>
        <taxon>Spermatophyta</taxon>
        <taxon>Magnoliopsida</taxon>
        <taxon>Liliopsida</taxon>
        <taxon>Poales</taxon>
        <taxon>Poaceae</taxon>
        <taxon>BOP clade</taxon>
        <taxon>Pooideae</taxon>
        <taxon>Triticodae</taxon>
        <taxon>Triticeae</taxon>
        <taxon>Triticinae</taxon>
        <taxon>Triticum</taxon>
    </lineage>
</organism>
<dbReference type="EMBL" id="LS480641">
    <property type="protein sequence ID" value="SPT17814.1"/>
    <property type="molecule type" value="Genomic_DNA"/>
</dbReference>
<dbReference type="InterPro" id="IPR043128">
    <property type="entry name" value="Rev_trsase/Diguanyl_cyclase"/>
</dbReference>
<dbReference type="Gene3D" id="3.30.70.270">
    <property type="match status" value="2"/>
</dbReference>
<dbReference type="InterPro" id="IPR002156">
    <property type="entry name" value="RNaseH_domain"/>
</dbReference>
<gene>
    <name evidence="3" type="ORF">CAMPLR22A2D_LOCUS2424</name>
</gene>
<dbReference type="Pfam" id="PF13456">
    <property type="entry name" value="RVT_3"/>
    <property type="match status" value="1"/>
</dbReference>
<dbReference type="AlphaFoldDB" id="A0A7H4LGS6"/>
<feature type="domain" description="Reverse transcriptase" evidence="1">
    <location>
        <begin position="1"/>
        <end position="80"/>
    </location>
</feature>
<proteinExistence type="predicted"/>
<dbReference type="GO" id="GO:0003676">
    <property type="term" value="F:nucleic acid binding"/>
    <property type="evidence" value="ECO:0007669"/>
    <property type="project" value="InterPro"/>
</dbReference>
<dbReference type="PANTHER" id="PTHR33064:SF37">
    <property type="entry name" value="RIBONUCLEASE H"/>
    <property type="match status" value="1"/>
</dbReference>
<dbReference type="PANTHER" id="PTHR33064">
    <property type="entry name" value="POL PROTEIN"/>
    <property type="match status" value="1"/>
</dbReference>
<dbReference type="Pfam" id="PF00078">
    <property type="entry name" value="RVT_1"/>
    <property type="match status" value="1"/>
</dbReference>
<dbReference type="Proteomes" id="UP000280104">
    <property type="component" value="Chromosome II"/>
</dbReference>
<dbReference type="InterPro" id="IPR036397">
    <property type="entry name" value="RNaseH_sf"/>
</dbReference>
<dbReference type="CDD" id="cd01647">
    <property type="entry name" value="RT_LTR"/>
    <property type="match status" value="1"/>
</dbReference>
<evidence type="ECO:0000313" key="4">
    <source>
        <dbReference type="Proteomes" id="UP000280104"/>
    </source>
</evidence>